<dbReference type="PANTHER" id="PTHR24379:SF127">
    <property type="entry name" value="BLOODY FINGERS-RELATED"/>
    <property type="match status" value="1"/>
</dbReference>
<keyword evidence="2" id="KW-0479">Metal-binding</keyword>
<dbReference type="PROSITE" id="PS50960">
    <property type="entry name" value="HTH_PSQ"/>
    <property type="match status" value="1"/>
</dbReference>
<organism evidence="13 14">
    <name type="scientific">Clunio marinus</name>
    <dbReference type="NCBI Taxonomy" id="568069"/>
    <lineage>
        <taxon>Eukaryota</taxon>
        <taxon>Metazoa</taxon>
        <taxon>Ecdysozoa</taxon>
        <taxon>Arthropoda</taxon>
        <taxon>Hexapoda</taxon>
        <taxon>Insecta</taxon>
        <taxon>Pterygota</taxon>
        <taxon>Neoptera</taxon>
        <taxon>Endopterygota</taxon>
        <taxon>Diptera</taxon>
        <taxon>Nematocera</taxon>
        <taxon>Chironomoidea</taxon>
        <taxon>Chironomidae</taxon>
        <taxon>Clunio</taxon>
    </lineage>
</organism>
<dbReference type="Pfam" id="PF00096">
    <property type="entry name" value="zf-C2H2"/>
    <property type="match status" value="2"/>
</dbReference>
<evidence type="ECO:0000256" key="9">
    <source>
        <dbReference type="PROSITE-ProRule" id="PRU00320"/>
    </source>
</evidence>
<dbReference type="InterPro" id="IPR007889">
    <property type="entry name" value="HTH_Psq"/>
</dbReference>
<dbReference type="SUPFAM" id="SSF46689">
    <property type="entry name" value="Homeodomain-like"/>
    <property type="match status" value="2"/>
</dbReference>
<keyword evidence="4 8" id="KW-0863">Zinc-finger</keyword>
<evidence type="ECO:0000256" key="3">
    <source>
        <dbReference type="ARBA" id="ARBA00022737"/>
    </source>
</evidence>
<dbReference type="InterPro" id="IPR012934">
    <property type="entry name" value="Znf_AD"/>
</dbReference>
<keyword evidence="7 9" id="KW-0539">Nucleus</keyword>
<dbReference type="OrthoDB" id="3437960at2759"/>
<dbReference type="Gene3D" id="3.30.160.60">
    <property type="entry name" value="Classic Zinc Finger"/>
    <property type="match status" value="4"/>
</dbReference>
<comment type="subcellular location">
    <subcellularLocation>
        <location evidence="1 9">Nucleus</location>
    </subcellularLocation>
</comment>
<evidence type="ECO:0000256" key="6">
    <source>
        <dbReference type="ARBA" id="ARBA00023125"/>
    </source>
</evidence>
<keyword evidence="5" id="KW-0862">Zinc</keyword>
<accession>A0A1J1IZ02</accession>
<evidence type="ECO:0000256" key="8">
    <source>
        <dbReference type="PROSITE-ProRule" id="PRU00042"/>
    </source>
</evidence>
<evidence type="ECO:0000313" key="14">
    <source>
        <dbReference type="Proteomes" id="UP000183832"/>
    </source>
</evidence>
<evidence type="ECO:0000256" key="4">
    <source>
        <dbReference type="ARBA" id="ARBA00022771"/>
    </source>
</evidence>
<dbReference type="SMART" id="SM00674">
    <property type="entry name" value="CENPB"/>
    <property type="match status" value="1"/>
</dbReference>
<evidence type="ECO:0000256" key="1">
    <source>
        <dbReference type="ARBA" id="ARBA00004123"/>
    </source>
</evidence>
<dbReference type="EMBL" id="CVRI01000064">
    <property type="protein sequence ID" value="CRL05320.1"/>
    <property type="molecule type" value="Genomic_DNA"/>
</dbReference>
<dbReference type="PROSITE" id="PS50157">
    <property type="entry name" value="ZINC_FINGER_C2H2_2"/>
    <property type="match status" value="7"/>
</dbReference>
<dbReference type="InterPro" id="IPR009057">
    <property type="entry name" value="Homeodomain-like_sf"/>
</dbReference>
<name>A0A1J1IZ02_9DIPT</name>
<dbReference type="SUPFAM" id="SSF57667">
    <property type="entry name" value="beta-beta-alpha zinc fingers"/>
    <property type="match status" value="3"/>
</dbReference>
<keyword evidence="3" id="KW-0677">Repeat</keyword>
<evidence type="ECO:0000256" key="7">
    <source>
        <dbReference type="ARBA" id="ARBA00023242"/>
    </source>
</evidence>
<feature type="DNA-binding region" description="H-T-H motif" evidence="9">
    <location>
        <begin position="29"/>
        <end position="49"/>
    </location>
</feature>
<dbReference type="GO" id="GO:0000981">
    <property type="term" value="F:DNA-binding transcription factor activity, RNA polymerase II-specific"/>
    <property type="evidence" value="ECO:0007669"/>
    <property type="project" value="TreeGrafter"/>
</dbReference>
<evidence type="ECO:0000256" key="5">
    <source>
        <dbReference type="ARBA" id="ARBA00022833"/>
    </source>
</evidence>
<evidence type="ECO:0000259" key="10">
    <source>
        <dbReference type="PROSITE" id="PS50157"/>
    </source>
</evidence>
<dbReference type="PROSITE" id="PS00028">
    <property type="entry name" value="ZINC_FINGER_C2H2_1"/>
    <property type="match status" value="7"/>
</dbReference>
<dbReference type="Proteomes" id="UP000183832">
    <property type="component" value="Unassembled WGS sequence"/>
</dbReference>
<feature type="domain" description="C2H2-type" evidence="10">
    <location>
        <begin position="411"/>
        <end position="439"/>
    </location>
</feature>
<keyword evidence="6 9" id="KW-0238">DNA-binding</keyword>
<dbReference type="GO" id="GO:0008270">
    <property type="term" value="F:zinc ion binding"/>
    <property type="evidence" value="ECO:0007669"/>
    <property type="project" value="UniProtKB-KW"/>
</dbReference>
<feature type="domain" description="C2H2-type" evidence="10">
    <location>
        <begin position="566"/>
        <end position="596"/>
    </location>
</feature>
<dbReference type="InterPro" id="IPR006600">
    <property type="entry name" value="HTH_CenpB_DNA-bd_dom"/>
</dbReference>
<feature type="domain" description="HTH CENPB-type" evidence="12">
    <location>
        <begin position="65"/>
        <end position="136"/>
    </location>
</feature>
<keyword evidence="14" id="KW-1185">Reference proteome</keyword>
<dbReference type="AlphaFoldDB" id="A0A1J1IZ02"/>
<dbReference type="InterPro" id="IPR036236">
    <property type="entry name" value="Znf_C2H2_sf"/>
</dbReference>
<dbReference type="Gene3D" id="1.10.10.60">
    <property type="entry name" value="Homeodomain-like"/>
    <property type="match status" value="2"/>
</dbReference>
<feature type="domain" description="HTH psq-type" evidence="11">
    <location>
        <begin position="1"/>
        <end position="53"/>
    </location>
</feature>
<feature type="domain" description="C2H2-type" evidence="10">
    <location>
        <begin position="508"/>
        <end position="535"/>
    </location>
</feature>
<dbReference type="Pfam" id="PF04218">
    <property type="entry name" value="CENP-B_N"/>
    <property type="match status" value="1"/>
</dbReference>
<dbReference type="GO" id="GO:0000977">
    <property type="term" value="F:RNA polymerase II transcription regulatory region sequence-specific DNA binding"/>
    <property type="evidence" value="ECO:0007669"/>
    <property type="project" value="TreeGrafter"/>
</dbReference>
<feature type="domain" description="C2H2-type" evidence="10">
    <location>
        <begin position="597"/>
        <end position="625"/>
    </location>
</feature>
<dbReference type="PANTHER" id="PTHR24379">
    <property type="entry name" value="KRAB AND ZINC FINGER DOMAIN-CONTAINING"/>
    <property type="match status" value="1"/>
</dbReference>
<dbReference type="STRING" id="568069.A0A1J1IZ02"/>
<evidence type="ECO:0000313" key="13">
    <source>
        <dbReference type="EMBL" id="CRL05320.1"/>
    </source>
</evidence>
<dbReference type="SMART" id="SM00868">
    <property type="entry name" value="zf-AD"/>
    <property type="match status" value="1"/>
</dbReference>
<feature type="domain" description="C2H2-type" evidence="10">
    <location>
        <begin position="538"/>
        <end position="565"/>
    </location>
</feature>
<proteinExistence type="predicted"/>
<gene>
    <name evidence="13" type="ORF">CLUMA_CG018105</name>
</gene>
<evidence type="ECO:0000259" key="11">
    <source>
        <dbReference type="PROSITE" id="PS50960"/>
    </source>
</evidence>
<dbReference type="GO" id="GO:0005634">
    <property type="term" value="C:nucleus"/>
    <property type="evidence" value="ECO:0007669"/>
    <property type="project" value="UniProtKB-SubCell"/>
</dbReference>
<dbReference type="InterPro" id="IPR013087">
    <property type="entry name" value="Znf_C2H2_type"/>
</dbReference>
<feature type="domain" description="C2H2-type" evidence="10">
    <location>
        <begin position="481"/>
        <end position="508"/>
    </location>
</feature>
<dbReference type="PROSITE" id="PS51253">
    <property type="entry name" value="HTH_CENPB"/>
    <property type="match status" value="1"/>
</dbReference>
<dbReference type="Pfam" id="PF03221">
    <property type="entry name" value="HTH_Tnp_Tc5"/>
    <property type="match status" value="1"/>
</dbReference>
<evidence type="ECO:0000259" key="12">
    <source>
        <dbReference type="PROSITE" id="PS51253"/>
    </source>
</evidence>
<dbReference type="SMART" id="SM00355">
    <property type="entry name" value="ZnF_C2H2"/>
    <property type="match status" value="7"/>
</dbReference>
<sequence>MEHHEGKLKSITLQEKLKLIEIVESGMSVKDVAEEHSVNRNTLHYILKHREKIRNSLINKPSISRFKRIKQTKSPELEKRILEFMYESRAKNEKLSGSIIKTIALTIASELGVENFHASNGWLFSFFKRNNISMNSFNQGVELNPNPVEPKEKSKSKTSAKDFIIEEIPMKEENQEIDIIIEDHVIDEITSQENLEVDMNEIESIDYAFSEEEHNVEESSDITPAKFESEASEDVPWRSWCRLCGFYESTEHLEIHQIDLVQQLFHISVDDIRVCDECLSTINNISKLYHNSRVVENMLLEFEERNKACTLTKNEISKIRQDFGFDDQNYDEIERDSEIHESDSIDETCEENYENVEVLSVTEENYFKSDDQDEEEIGFEEIVDSVEISELPNEEKEKTIENAVVEDDYIYKCHICDEIFERMCFLSNHTRTVHQTTPKVECSCGHDEKYSFKCDICDKRVVNKWSLKYHIETIHENAKKHFCHLCGRGFGNKSNLRSHVISHSTENVICSTCGGKFKNRISLQSHKKIHKPENLRNFACMKCNKTFHNRHHLQRHMVSHTEERSFKCPYSDCRNEYKWQKDLKNHLTSVHLSERPYNCHFCERNFVDNVSVRKHRLKEHPKELADFELKYGKGRRIDAIFSENFDMTYDNETEIVE</sequence>
<protein>
    <submittedName>
        <fullName evidence="13">CLUMA_CG018105, isoform A</fullName>
    </submittedName>
</protein>
<evidence type="ECO:0000256" key="2">
    <source>
        <dbReference type="ARBA" id="ARBA00022723"/>
    </source>
</evidence>
<reference evidence="13 14" key="1">
    <citation type="submission" date="2015-04" db="EMBL/GenBank/DDBJ databases">
        <authorList>
            <person name="Syromyatnikov M.Y."/>
            <person name="Popov V.N."/>
        </authorList>
    </citation>
    <scope>NUCLEOTIDE SEQUENCE [LARGE SCALE GENOMIC DNA]</scope>
</reference>
<feature type="domain" description="C2H2-type" evidence="10">
    <location>
        <begin position="452"/>
        <end position="480"/>
    </location>
</feature>